<evidence type="ECO:0000313" key="4">
    <source>
        <dbReference type="EMBL" id="XBX81470.1"/>
    </source>
</evidence>
<dbReference type="GO" id="GO:0006777">
    <property type="term" value="P:Mo-molybdopterin cofactor biosynthetic process"/>
    <property type="evidence" value="ECO:0007669"/>
    <property type="project" value="UniProtKB-KW"/>
</dbReference>
<protein>
    <submittedName>
        <fullName evidence="4">MogA/MoaB family molybdenum cofactor biosynthesis protein</fullName>
    </submittedName>
</protein>
<dbReference type="RefSeq" id="WP_350347492.1">
    <property type="nucleotide sequence ID" value="NZ_CP158374.1"/>
</dbReference>
<dbReference type="InterPro" id="IPR051920">
    <property type="entry name" value="MPT_Adenylyltrnsfr/MoaC-Rel"/>
</dbReference>
<dbReference type="NCBIfam" id="TIGR00177">
    <property type="entry name" value="molyb_syn"/>
    <property type="match status" value="1"/>
</dbReference>
<evidence type="ECO:0000256" key="2">
    <source>
        <dbReference type="ARBA" id="ARBA00023150"/>
    </source>
</evidence>
<keyword evidence="2" id="KW-0501">Molybdenum cofactor biosynthesis</keyword>
<dbReference type="CDD" id="cd00886">
    <property type="entry name" value="MogA_MoaB"/>
    <property type="match status" value="1"/>
</dbReference>
<dbReference type="SUPFAM" id="SSF53218">
    <property type="entry name" value="Molybdenum cofactor biosynthesis proteins"/>
    <property type="match status" value="1"/>
</dbReference>
<dbReference type="InterPro" id="IPR001453">
    <property type="entry name" value="MoaB/Mog_dom"/>
</dbReference>
<reference evidence="4" key="1">
    <citation type="submission" date="2024-05" db="EMBL/GenBank/DDBJ databases">
        <authorList>
            <person name="Yu L."/>
        </authorList>
    </citation>
    <scope>NUCLEOTIDE SEQUENCE</scope>
    <source>
        <strain evidence="4">G08B096</strain>
    </source>
</reference>
<name>A0AAU7W492_9MICO</name>
<feature type="domain" description="MoaB/Mog" evidence="3">
    <location>
        <begin position="11"/>
        <end position="159"/>
    </location>
</feature>
<dbReference type="EMBL" id="CP158374">
    <property type="protein sequence ID" value="XBX81470.1"/>
    <property type="molecule type" value="Genomic_DNA"/>
</dbReference>
<comment type="pathway">
    <text evidence="1">Cofactor biosynthesis; molybdopterin biosynthesis.</text>
</comment>
<evidence type="ECO:0000256" key="1">
    <source>
        <dbReference type="ARBA" id="ARBA00005046"/>
    </source>
</evidence>
<dbReference type="AlphaFoldDB" id="A0AAU7W492"/>
<accession>A0AAU7W492</accession>
<proteinExistence type="predicted"/>
<evidence type="ECO:0000259" key="3">
    <source>
        <dbReference type="SMART" id="SM00852"/>
    </source>
</evidence>
<gene>
    <name evidence="4" type="ORF">ABIQ69_12735</name>
</gene>
<dbReference type="PANTHER" id="PTHR43764">
    <property type="entry name" value="MOLYBDENUM COFACTOR BIOSYNTHESIS"/>
    <property type="match status" value="1"/>
</dbReference>
<organism evidence="4">
    <name type="scientific">Agromyces sp. G08B096</name>
    <dbReference type="NCBI Taxonomy" id="3156399"/>
    <lineage>
        <taxon>Bacteria</taxon>
        <taxon>Bacillati</taxon>
        <taxon>Actinomycetota</taxon>
        <taxon>Actinomycetes</taxon>
        <taxon>Micrococcales</taxon>
        <taxon>Microbacteriaceae</taxon>
        <taxon>Agromyces</taxon>
    </lineage>
</organism>
<dbReference type="SMART" id="SM00852">
    <property type="entry name" value="MoCF_biosynth"/>
    <property type="match status" value="1"/>
</dbReference>
<dbReference type="InterPro" id="IPR036425">
    <property type="entry name" value="MoaB/Mog-like_dom_sf"/>
</dbReference>
<sequence>MQPSQATFGAAVVIVSDRSARGERADAVGPALVDRLRAAGLDVPAAAIVPDGADSVRAAIEAAVATGARLVITSGGTGLGPRDRTPEGTAATLVRELPGLAQAIRGAGADRVPTAVLSRGLAGIAPQEGTGGALIVNLPGSPGGAADGIEVVLGVAAHAVAQLDGGDH</sequence>
<dbReference type="Gene3D" id="3.40.980.10">
    <property type="entry name" value="MoaB/Mog-like domain"/>
    <property type="match status" value="1"/>
</dbReference>
<dbReference type="Pfam" id="PF00994">
    <property type="entry name" value="MoCF_biosynth"/>
    <property type="match status" value="1"/>
</dbReference>
<dbReference type="PANTHER" id="PTHR43764:SF1">
    <property type="entry name" value="MOLYBDOPTERIN MOLYBDOTRANSFERASE"/>
    <property type="match status" value="1"/>
</dbReference>